<protein>
    <recommendedName>
        <fullName evidence="1">NACHT domain-containing protein</fullName>
    </recommendedName>
</protein>
<dbReference type="AlphaFoldDB" id="A0A9P6LWT7"/>
<dbReference type="PANTHER" id="PTHR46312:SF2">
    <property type="entry name" value="NUCLEOTIDE-BINDING OLIGOMERIZATION DOMAIN-CONTAINING PROTEIN 2-LIKE"/>
    <property type="match status" value="1"/>
</dbReference>
<dbReference type="InterPro" id="IPR027417">
    <property type="entry name" value="P-loop_NTPase"/>
</dbReference>
<dbReference type="Pfam" id="PF23238">
    <property type="entry name" value="DUF7068"/>
    <property type="match status" value="1"/>
</dbReference>
<dbReference type="EMBL" id="JAAAHY010001679">
    <property type="protein sequence ID" value="KAF9947371.1"/>
    <property type="molecule type" value="Genomic_DNA"/>
</dbReference>
<evidence type="ECO:0000313" key="3">
    <source>
        <dbReference type="Proteomes" id="UP000738359"/>
    </source>
</evidence>
<dbReference type="SUPFAM" id="SSF52540">
    <property type="entry name" value="P-loop containing nucleoside triphosphate hydrolases"/>
    <property type="match status" value="1"/>
</dbReference>
<dbReference type="Pfam" id="PF23948">
    <property type="entry name" value="ARM_5"/>
    <property type="match status" value="1"/>
</dbReference>
<evidence type="ECO:0000259" key="1">
    <source>
        <dbReference type="PROSITE" id="PS50837"/>
    </source>
</evidence>
<feature type="non-terminal residue" evidence="2">
    <location>
        <position position="862"/>
    </location>
</feature>
<feature type="domain" description="NACHT" evidence="1">
    <location>
        <begin position="330"/>
        <end position="457"/>
    </location>
</feature>
<dbReference type="PROSITE" id="PS50837">
    <property type="entry name" value="NACHT"/>
    <property type="match status" value="1"/>
</dbReference>
<dbReference type="InterPro" id="IPR007111">
    <property type="entry name" value="NACHT_NTPase"/>
</dbReference>
<sequence>MVCFQALYAKQALAIIGNDESLPMSVFRRGKLAFVLAGNVSNMGTKFDLASAESAYQNIKEIFDFSRQDRWYQGLIYVDYLVGQRSWCQLEDFVVRSRFQSDVCFQLGVVLRLEKMAVVQTDATVRDGAVKLLTALEETSIPLVPEMVQSTLRRLERLEGSPGGSKNDAATSQTLRGDLRPVWDPAWLAAPKGILFKAVQDKDRRDATLDTIPSEFKAIKQVIQSQGSKVAQPSLEDVRSALKTYYERDLVILRVSGETLNLETCFVNLAIVGAPAQREIDKHDLKEQAALFHRIPSSETVGRVNMENPIPLEQLFDKRKLRDGREDIPKTILVQGRAGVGKTTLCKKLVHAHQTGLWKDRFDAVLWLPLRQIKAYRSRTLEGLFREKFFIQGLDQEDGALAHELAVSAQRGRALFVLDGLDEIAKDTRCEDGLALKTFLKTLLAQQHVFITSRPSGMDRSLLPTIDLELETIGFSQQNVSDFLTKVLEPEAVKTVRDFIQRTPLMQGLVNIPVQLDVICFSWDSLPTDGPAITMTELYQLMVRKLWCKDALRLRKAAEGETLTQDHISQLEPQEIDELMETEMQYLGYLAFKGLTNDHQIEFDEKALLCAFRDLKKHRTTINNHYLPPQLLEMMKQTSFLHTADTDLDASKSGSQQAWYFLHLTFQEYFAATWVAQHLQPPTSTGMQDYFSSPRSTHGLQQPLPVGMTTVEQAKAFVHEHKCNPRYEIMWWMVAGLLKGEALKDFFDLFQGAPRDLIGGRHQQLLASCLNEARARLDTTVVTTLDAELTKWLLLEIQTLYGEDNRSMLGSQSSFPETLLVKSLGLRTSSKAVLVNTLGSRSTLSESAIQSLIGALKDKDAD</sequence>
<comment type="caution">
    <text evidence="2">The sequence shown here is derived from an EMBL/GenBank/DDBJ whole genome shotgun (WGS) entry which is preliminary data.</text>
</comment>
<dbReference type="Gene3D" id="3.40.50.300">
    <property type="entry name" value="P-loop containing nucleotide triphosphate hydrolases"/>
    <property type="match status" value="1"/>
</dbReference>
<dbReference type="InterPro" id="IPR055496">
    <property type="entry name" value="DUF7068"/>
</dbReference>
<evidence type="ECO:0000313" key="2">
    <source>
        <dbReference type="EMBL" id="KAF9947371.1"/>
    </source>
</evidence>
<accession>A0A9P6LWT7</accession>
<gene>
    <name evidence="2" type="ORF">BGZ70_002706</name>
</gene>
<keyword evidence="3" id="KW-1185">Reference proteome</keyword>
<name>A0A9P6LWT7_MORAP</name>
<proteinExistence type="predicted"/>
<dbReference type="InterPro" id="IPR056251">
    <property type="entry name" value="Arm_rpt_dom"/>
</dbReference>
<reference evidence="2" key="1">
    <citation type="journal article" date="2020" name="Fungal Divers.">
        <title>Resolving the Mortierellaceae phylogeny through synthesis of multi-gene phylogenetics and phylogenomics.</title>
        <authorList>
            <person name="Vandepol N."/>
            <person name="Liber J."/>
            <person name="Desiro A."/>
            <person name="Na H."/>
            <person name="Kennedy M."/>
            <person name="Barry K."/>
            <person name="Grigoriev I.V."/>
            <person name="Miller A.N."/>
            <person name="O'Donnell K."/>
            <person name="Stajich J.E."/>
            <person name="Bonito G."/>
        </authorList>
    </citation>
    <scope>NUCLEOTIDE SEQUENCE</scope>
    <source>
        <strain evidence="2">CK1249</strain>
    </source>
</reference>
<dbReference type="OrthoDB" id="120976at2759"/>
<dbReference type="Pfam" id="PF05729">
    <property type="entry name" value="NACHT"/>
    <property type="match status" value="1"/>
</dbReference>
<organism evidence="2 3">
    <name type="scientific">Mortierella alpina</name>
    <name type="common">Oleaginous fungus</name>
    <name type="synonym">Mortierella renispora</name>
    <dbReference type="NCBI Taxonomy" id="64518"/>
    <lineage>
        <taxon>Eukaryota</taxon>
        <taxon>Fungi</taxon>
        <taxon>Fungi incertae sedis</taxon>
        <taxon>Mucoromycota</taxon>
        <taxon>Mortierellomycotina</taxon>
        <taxon>Mortierellomycetes</taxon>
        <taxon>Mortierellales</taxon>
        <taxon>Mortierellaceae</taxon>
        <taxon>Mortierella</taxon>
    </lineage>
</organism>
<dbReference type="Proteomes" id="UP000738359">
    <property type="component" value="Unassembled WGS sequence"/>
</dbReference>
<dbReference type="PANTHER" id="PTHR46312">
    <property type="entry name" value="NACHT DOMAIN-CONTAINING PROTEIN"/>
    <property type="match status" value="1"/>
</dbReference>